<sequence>MDERRPDNAPAAWLHRAALFLVTLSSAVAVYRAAGDAASVAFVAASYLTLLLLFACLRSYELAPPGEAAGGRRGRIRRAVWSLSSLLTVMFAWRVAAVMPYWPAALLVWALAAATTVGSFVALFHRRPH</sequence>
<accession>A0ABC9DXA6</accession>
<dbReference type="InterPro" id="IPR045501">
    <property type="entry name" value="DUF6490"/>
</dbReference>
<evidence type="ECO:0000313" key="2">
    <source>
        <dbReference type="EMBL" id="CAL5045850.1"/>
    </source>
</evidence>
<evidence type="ECO:0000256" key="1">
    <source>
        <dbReference type="SAM" id="Phobius"/>
    </source>
</evidence>
<name>A0ABC9DXA6_9POAL</name>
<proteinExistence type="predicted"/>
<dbReference type="PANTHER" id="PTHR46610">
    <property type="entry name" value="OS05G0181300 PROTEIN"/>
    <property type="match status" value="1"/>
</dbReference>
<keyword evidence="1" id="KW-0812">Transmembrane</keyword>
<dbReference type="EMBL" id="OZ075145">
    <property type="protein sequence ID" value="CAL5045850.1"/>
    <property type="molecule type" value="Genomic_DNA"/>
</dbReference>
<feature type="transmembrane region" description="Helical" evidence="1">
    <location>
        <begin position="37"/>
        <end position="57"/>
    </location>
</feature>
<organism evidence="2 3">
    <name type="scientific">Urochloa decumbens</name>
    <dbReference type="NCBI Taxonomy" id="240449"/>
    <lineage>
        <taxon>Eukaryota</taxon>
        <taxon>Viridiplantae</taxon>
        <taxon>Streptophyta</taxon>
        <taxon>Embryophyta</taxon>
        <taxon>Tracheophyta</taxon>
        <taxon>Spermatophyta</taxon>
        <taxon>Magnoliopsida</taxon>
        <taxon>Liliopsida</taxon>
        <taxon>Poales</taxon>
        <taxon>Poaceae</taxon>
        <taxon>PACMAD clade</taxon>
        <taxon>Panicoideae</taxon>
        <taxon>Panicodae</taxon>
        <taxon>Paniceae</taxon>
        <taxon>Melinidinae</taxon>
        <taxon>Urochloa</taxon>
    </lineage>
</organism>
<feature type="transmembrane region" description="Helical" evidence="1">
    <location>
        <begin position="78"/>
        <end position="96"/>
    </location>
</feature>
<dbReference type="Proteomes" id="UP001497457">
    <property type="component" value="Chromosome 35b"/>
</dbReference>
<feature type="transmembrane region" description="Helical" evidence="1">
    <location>
        <begin position="12"/>
        <end position="31"/>
    </location>
</feature>
<keyword evidence="3" id="KW-1185">Reference proteome</keyword>
<evidence type="ECO:0000313" key="3">
    <source>
        <dbReference type="Proteomes" id="UP001497457"/>
    </source>
</evidence>
<feature type="transmembrane region" description="Helical" evidence="1">
    <location>
        <begin position="102"/>
        <end position="124"/>
    </location>
</feature>
<keyword evidence="1" id="KW-0472">Membrane</keyword>
<dbReference type="PANTHER" id="PTHR46610:SF12">
    <property type="entry name" value="OS06G0146600 PROTEIN"/>
    <property type="match status" value="1"/>
</dbReference>
<keyword evidence="1" id="KW-1133">Transmembrane helix</keyword>
<gene>
    <name evidence="2" type="ORF">URODEC1_LOCUS89028</name>
</gene>
<protein>
    <submittedName>
        <fullName evidence="2">Uncharacterized protein</fullName>
    </submittedName>
</protein>
<dbReference type="Pfam" id="PF20100">
    <property type="entry name" value="DUF6490"/>
    <property type="match status" value="1"/>
</dbReference>
<reference evidence="2 3" key="2">
    <citation type="submission" date="2024-10" db="EMBL/GenBank/DDBJ databases">
        <authorList>
            <person name="Ryan C."/>
        </authorList>
    </citation>
    <scope>NUCLEOTIDE SEQUENCE [LARGE SCALE GENOMIC DNA]</scope>
</reference>
<reference evidence="3" key="1">
    <citation type="submission" date="2024-06" db="EMBL/GenBank/DDBJ databases">
        <authorList>
            <person name="Ryan C."/>
        </authorList>
    </citation>
    <scope>NUCLEOTIDE SEQUENCE [LARGE SCALE GENOMIC DNA]</scope>
</reference>
<dbReference type="AlphaFoldDB" id="A0ABC9DXA6"/>